<dbReference type="Pfam" id="PF02875">
    <property type="entry name" value="Mur_ligase_C"/>
    <property type="match status" value="1"/>
</dbReference>
<dbReference type="STRING" id="1312852.EG19_03840"/>
<keyword evidence="6" id="KW-0573">Peptidoglycan synthesis</keyword>
<gene>
    <name evidence="12" type="ORF">EG19_03840</name>
</gene>
<keyword evidence="7" id="KW-0131">Cell cycle</keyword>
<dbReference type="GO" id="GO:0051301">
    <property type="term" value="P:cell division"/>
    <property type="evidence" value="ECO:0007669"/>
    <property type="project" value="UniProtKB-KW"/>
</dbReference>
<keyword evidence="2" id="KW-0132">Cell division</keyword>
<feature type="domain" description="Mur ligase N-terminal catalytic" evidence="9">
    <location>
        <begin position="35"/>
        <end position="133"/>
    </location>
</feature>
<dbReference type="SUPFAM" id="SSF53244">
    <property type="entry name" value="MurD-like peptide ligases, peptide-binding domain"/>
    <property type="match status" value="1"/>
</dbReference>
<organism evidence="12 13">
    <name type="scientific">Thermoanaerobaculum aquaticum</name>
    <dbReference type="NCBI Taxonomy" id="1312852"/>
    <lineage>
        <taxon>Bacteria</taxon>
        <taxon>Pseudomonadati</taxon>
        <taxon>Acidobacteriota</taxon>
        <taxon>Thermoanaerobaculia</taxon>
        <taxon>Thermoanaerobaculales</taxon>
        <taxon>Thermoanaerobaculaceae</taxon>
        <taxon>Thermoanaerobaculum</taxon>
    </lineage>
</organism>
<dbReference type="RefSeq" id="WP_053334710.1">
    <property type="nucleotide sequence ID" value="NZ_JMFG01000002.1"/>
</dbReference>
<keyword evidence="5" id="KW-0133">Cell shape</keyword>
<dbReference type="GO" id="GO:0016881">
    <property type="term" value="F:acid-amino acid ligase activity"/>
    <property type="evidence" value="ECO:0007669"/>
    <property type="project" value="InterPro"/>
</dbReference>
<keyword evidence="1" id="KW-0436">Ligase</keyword>
<evidence type="ECO:0000256" key="5">
    <source>
        <dbReference type="ARBA" id="ARBA00022960"/>
    </source>
</evidence>
<dbReference type="InterPro" id="IPR000713">
    <property type="entry name" value="Mur_ligase_N"/>
</dbReference>
<dbReference type="Gene3D" id="3.40.1190.10">
    <property type="entry name" value="Mur-like, catalytic domain"/>
    <property type="match status" value="1"/>
</dbReference>
<keyword evidence="8" id="KW-0961">Cell wall biogenesis/degradation</keyword>
<evidence type="ECO:0000256" key="8">
    <source>
        <dbReference type="ARBA" id="ARBA00023316"/>
    </source>
</evidence>
<protein>
    <recommendedName>
        <fullName evidence="14">UDP-N-acetylmuramate:L-alanyl-gamma-D-glutamyl-meso-diaminopimelate ligase</fullName>
    </recommendedName>
</protein>
<dbReference type="GO" id="GO:0071555">
    <property type="term" value="P:cell wall organization"/>
    <property type="evidence" value="ECO:0007669"/>
    <property type="project" value="UniProtKB-KW"/>
</dbReference>
<dbReference type="AlphaFoldDB" id="A0A062XZU7"/>
<evidence type="ECO:0000256" key="3">
    <source>
        <dbReference type="ARBA" id="ARBA00022741"/>
    </source>
</evidence>
<dbReference type="GO" id="GO:0005524">
    <property type="term" value="F:ATP binding"/>
    <property type="evidence" value="ECO:0007669"/>
    <property type="project" value="UniProtKB-KW"/>
</dbReference>
<keyword evidence="3" id="KW-0547">Nucleotide-binding</keyword>
<evidence type="ECO:0000259" key="11">
    <source>
        <dbReference type="Pfam" id="PF08245"/>
    </source>
</evidence>
<evidence type="ECO:0000313" key="12">
    <source>
        <dbReference type="EMBL" id="KDA54944.1"/>
    </source>
</evidence>
<dbReference type="Pfam" id="PF08245">
    <property type="entry name" value="Mur_ligase_M"/>
    <property type="match status" value="1"/>
</dbReference>
<accession>A0A062XZU7</accession>
<dbReference type="Pfam" id="PF01225">
    <property type="entry name" value="Mur_ligase"/>
    <property type="match status" value="1"/>
</dbReference>
<feature type="domain" description="Mur ligase central" evidence="11">
    <location>
        <begin position="209"/>
        <end position="322"/>
    </location>
</feature>
<evidence type="ECO:0000259" key="10">
    <source>
        <dbReference type="Pfam" id="PF02875"/>
    </source>
</evidence>
<dbReference type="EMBL" id="JMFG01000002">
    <property type="protein sequence ID" value="KDA54944.1"/>
    <property type="molecule type" value="Genomic_DNA"/>
</dbReference>
<reference evidence="12 13" key="1">
    <citation type="submission" date="2014-04" db="EMBL/GenBank/DDBJ databases">
        <title>The Genome Sequence of Thermoanaerobaculum aquaticum MP-01, The First Cultivated Group 23 Acidobacterium.</title>
        <authorList>
            <person name="Stamps B.W."/>
            <person name="Losey N.A."/>
            <person name="Lawson P.A."/>
            <person name="Stevenson B.S."/>
        </authorList>
    </citation>
    <scope>NUCLEOTIDE SEQUENCE [LARGE SCALE GENOMIC DNA]</scope>
    <source>
        <strain evidence="12 13">MP-01</strain>
    </source>
</reference>
<dbReference type="InterPro" id="IPR013221">
    <property type="entry name" value="Mur_ligase_cen"/>
</dbReference>
<dbReference type="InterPro" id="IPR004101">
    <property type="entry name" value="Mur_ligase_C"/>
</dbReference>
<evidence type="ECO:0000256" key="2">
    <source>
        <dbReference type="ARBA" id="ARBA00022618"/>
    </source>
</evidence>
<dbReference type="Gene3D" id="3.90.190.20">
    <property type="entry name" value="Mur ligase, C-terminal domain"/>
    <property type="match status" value="1"/>
</dbReference>
<evidence type="ECO:0008006" key="14">
    <source>
        <dbReference type="Google" id="ProtNLM"/>
    </source>
</evidence>
<dbReference type="PANTHER" id="PTHR43445:SF5">
    <property type="entry name" value="UDP-N-ACETYLMURAMATE--L-ALANYL-GAMMA-D-GLUTAMYL-MESO-2,6-DIAMINOHEPTANDIOATE LIGASE"/>
    <property type="match status" value="1"/>
</dbReference>
<dbReference type="Proteomes" id="UP000027284">
    <property type="component" value="Unassembled WGS sequence"/>
</dbReference>
<evidence type="ECO:0000313" key="13">
    <source>
        <dbReference type="Proteomes" id="UP000027284"/>
    </source>
</evidence>
<dbReference type="Gene3D" id="3.40.50.720">
    <property type="entry name" value="NAD(P)-binding Rossmann-like Domain"/>
    <property type="match status" value="1"/>
</dbReference>
<dbReference type="GO" id="GO:0008360">
    <property type="term" value="P:regulation of cell shape"/>
    <property type="evidence" value="ECO:0007669"/>
    <property type="project" value="UniProtKB-KW"/>
</dbReference>
<dbReference type="SUPFAM" id="SSF53623">
    <property type="entry name" value="MurD-like peptide ligases, catalytic domain"/>
    <property type="match status" value="1"/>
</dbReference>
<evidence type="ECO:0000256" key="6">
    <source>
        <dbReference type="ARBA" id="ARBA00022984"/>
    </source>
</evidence>
<dbReference type="InterPro" id="IPR036565">
    <property type="entry name" value="Mur-like_cat_sf"/>
</dbReference>
<dbReference type="InterPro" id="IPR050061">
    <property type="entry name" value="MurCDEF_pg_biosynth"/>
</dbReference>
<dbReference type="PANTHER" id="PTHR43445">
    <property type="entry name" value="UDP-N-ACETYLMURAMATE--L-ALANINE LIGASE-RELATED"/>
    <property type="match status" value="1"/>
</dbReference>
<sequence length="492" mass="52708">MFILLGPMLPFLGQRVLEYSSPPARATSMRDSCHYYLLPIGGMATAALAGLLSESGFRVCGVDSALYPPASELLAELAVPVRLGFDPAHIPEVEKAVVIGNAVPISNPEVQAVLARGLPYTSQAALFGELFCQNRKTVVVAGTHGKTTTTALVAHVLTHAGLDPTAFIGGVPRGGKPWRLGHSPWTVVEGDEYNTAFFDKGPKFLHYFPHIFVVNNVEYDHADLYPSLDAILAAFRAGVARVTGDGWVVANADDPGAREVAAHARKVLWYGQSAQAQVRCRHFSHRQGNLVAEVALDGDVWELEVPLVGRHNLANLLAVAAVSRLAGIPPETLQRALATFPGVRRRLEVVGEAGGVTVVDDFAHHPTAVGLTLEGARERFPGRRLVVAFEPRSLTAGRAELFPLYEQAFALADGVVLAPIFHRHRLPPEEQMDRHRLAAQLKAKGVDAVVVEDGGDPLPTVLALLRPGDVFIAMSSGDFGGLPRRVLAALGA</sequence>
<dbReference type="SUPFAM" id="SSF51984">
    <property type="entry name" value="MurCD N-terminal domain"/>
    <property type="match status" value="1"/>
</dbReference>
<evidence type="ECO:0000259" key="9">
    <source>
        <dbReference type="Pfam" id="PF01225"/>
    </source>
</evidence>
<evidence type="ECO:0000256" key="4">
    <source>
        <dbReference type="ARBA" id="ARBA00022840"/>
    </source>
</evidence>
<comment type="caution">
    <text evidence="12">The sequence shown here is derived from an EMBL/GenBank/DDBJ whole genome shotgun (WGS) entry which is preliminary data.</text>
</comment>
<dbReference type="GO" id="GO:0009252">
    <property type="term" value="P:peptidoglycan biosynthetic process"/>
    <property type="evidence" value="ECO:0007669"/>
    <property type="project" value="UniProtKB-KW"/>
</dbReference>
<evidence type="ECO:0000256" key="7">
    <source>
        <dbReference type="ARBA" id="ARBA00023306"/>
    </source>
</evidence>
<name>A0A062XZU7_9BACT</name>
<proteinExistence type="predicted"/>
<feature type="domain" description="Mur ligase C-terminal" evidence="10">
    <location>
        <begin position="345"/>
        <end position="477"/>
    </location>
</feature>
<keyword evidence="4" id="KW-0067">ATP-binding</keyword>
<evidence type="ECO:0000256" key="1">
    <source>
        <dbReference type="ARBA" id="ARBA00022598"/>
    </source>
</evidence>
<keyword evidence="13" id="KW-1185">Reference proteome</keyword>
<dbReference type="InterPro" id="IPR036615">
    <property type="entry name" value="Mur_ligase_C_dom_sf"/>
</dbReference>